<feature type="region of interest" description="Disordered" evidence="1">
    <location>
        <begin position="1"/>
        <end position="115"/>
    </location>
</feature>
<dbReference type="AlphaFoldDB" id="A0A1X2HVC4"/>
<dbReference type="STRING" id="13706.A0A1X2HVC4"/>
<organism evidence="2 3">
    <name type="scientific">Syncephalastrum racemosum</name>
    <name type="common">Filamentous fungus</name>
    <dbReference type="NCBI Taxonomy" id="13706"/>
    <lineage>
        <taxon>Eukaryota</taxon>
        <taxon>Fungi</taxon>
        <taxon>Fungi incertae sedis</taxon>
        <taxon>Mucoromycota</taxon>
        <taxon>Mucoromycotina</taxon>
        <taxon>Mucoromycetes</taxon>
        <taxon>Mucorales</taxon>
        <taxon>Syncephalastraceae</taxon>
        <taxon>Syncephalastrum</taxon>
    </lineage>
</organism>
<feature type="region of interest" description="Disordered" evidence="1">
    <location>
        <begin position="485"/>
        <end position="521"/>
    </location>
</feature>
<protein>
    <submittedName>
        <fullName evidence="2">Uncharacterized protein</fullName>
    </submittedName>
</protein>
<keyword evidence="3" id="KW-1185">Reference proteome</keyword>
<feature type="compositionally biased region" description="Low complexity" evidence="1">
    <location>
        <begin position="50"/>
        <end position="78"/>
    </location>
</feature>
<proteinExistence type="predicted"/>
<dbReference type="InParanoid" id="A0A1X2HVC4"/>
<reference evidence="2 3" key="1">
    <citation type="submission" date="2016-07" db="EMBL/GenBank/DDBJ databases">
        <title>Pervasive Adenine N6-methylation of Active Genes in Fungi.</title>
        <authorList>
            <consortium name="DOE Joint Genome Institute"/>
            <person name="Mondo S.J."/>
            <person name="Dannebaum R.O."/>
            <person name="Kuo R.C."/>
            <person name="Labutti K."/>
            <person name="Haridas S."/>
            <person name="Kuo A."/>
            <person name="Salamov A."/>
            <person name="Ahrendt S.R."/>
            <person name="Lipzen A."/>
            <person name="Sullivan W."/>
            <person name="Andreopoulos W.B."/>
            <person name="Clum A."/>
            <person name="Lindquist E."/>
            <person name="Daum C."/>
            <person name="Ramamoorthy G.K."/>
            <person name="Gryganskyi A."/>
            <person name="Culley D."/>
            <person name="Magnuson J.K."/>
            <person name="James T.Y."/>
            <person name="O'Malley M.A."/>
            <person name="Stajich J.E."/>
            <person name="Spatafora J.W."/>
            <person name="Visel A."/>
            <person name="Grigoriev I.V."/>
        </authorList>
    </citation>
    <scope>NUCLEOTIDE SEQUENCE [LARGE SCALE GENOMIC DNA]</scope>
    <source>
        <strain evidence="2 3">NRRL 2496</strain>
    </source>
</reference>
<evidence type="ECO:0000313" key="3">
    <source>
        <dbReference type="Proteomes" id="UP000242180"/>
    </source>
</evidence>
<evidence type="ECO:0000256" key="1">
    <source>
        <dbReference type="SAM" id="MobiDB-lite"/>
    </source>
</evidence>
<comment type="caution">
    <text evidence="2">The sequence shown here is derived from an EMBL/GenBank/DDBJ whole genome shotgun (WGS) entry which is preliminary data.</text>
</comment>
<sequence>MHIAKQNKKAQSFALDFVPDENDRELQRAARQRKVSRKRKLTERDHLKPATSTSATVGSSSASASGSSPSSATSTLAADYSKNTRRQRSNSMVDHHTDVLLPPPPPIALSPRAAADLPMPHDLPVDFAFSAPGFVDHPPSDPLQYYPPPFRIQDPLVVDIDRVTKTGIVATGKHRREPVMDTSRLGRRSQHKILFWEYPSWRLIREFDMSFAPDTMSCQITGLQTIRVPHGESETKVRLFSLAVGQPLPIAHQDEADGDDRVDLWQCVLIYRLYNNGATQCVAHLNMDGDLLGREVFFFSHTSWARSSDGELDPNDKTAPLVKPWMEVLSPEDAQYDPRFTVFMLAIGPSLPHVSGCAQLLRFDIRGQRDLLDPSSEPCMWDILNRRFTPLFSPMARSNNTATILQRDYGPPASVVARIHLGRKVSCMIHFRYPPHLNHLICTGSYVRDELTVYDWRFGLKVGVLPWKSRPPPPLPLADPVMEEVVREEPQQHQQQQQQPPQLPQPVQPEGQPASPPPQALDLMEHEDDEVNDMMDEDDFDEDEEEDRSVVQPWGLESTMVLPPYWGDDTRPLDREDFAKRGFRLIAVGDNREDKLEIKVWDISYLLKIDWDPLADGGEHDEETERRDYTSRFFWWKRGTPAMRQLALKMINEREHVTFFLERRGRNRIMRLQSSNERQAQDVLPYSPPKDFQSMILVHTFDKANTDESVMPVKYTAYNVLRTSLFLLTEEGKITVLDIETGQVIGTVNNVAETPDIGPQRQVRGIDVNVVGGNEIVVTSRQGLLRGTLKL</sequence>
<dbReference type="EMBL" id="MCGN01000001">
    <property type="protein sequence ID" value="ORZ03481.1"/>
    <property type="molecule type" value="Genomic_DNA"/>
</dbReference>
<evidence type="ECO:0000313" key="2">
    <source>
        <dbReference type="EMBL" id="ORZ03481.1"/>
    </source>
</evidence>
<feature type="compositionally biased region" description="Basic residues" evidence="1">
    <location>
        <begin position="30"/>
        <end position="41"/>
    </location>
</feature>
<gene>
    <name evidence="2" type="ORF">BCR43DRAFT_52419</name>
</gene>
<dbReference type="OMA" id="KILFWEY"/>
<dbReference type="Proteomes" id="UP000242180">
    <property type="component" value="Unassembled WGS sequence"/>
</dbReference>
<name>A0A1X2HVC4_SYNRA</name>
<dbReference type="OrthoDB" id="3219396at2759"/>
<accession>A0A1X2HVC4</accession>